<dbReference type="PANTHER" id="PTHR43562">
    <property type="entry name" value="NAPA-TYPE SODIUM/HYDROGEN ANTIPORTER"/>
    <property type="match status" value="1"/>
</dbReference>
<keyword evidence="7" id="KW-0915">Sodium</keyword>
<evidence type="ECO:0000256" key="11">
    <source>
        <dbReference type="SAM" id="Phobius"/>
    </source>
</evidence>
<comment type="caution">
    <text evidence="13">The sequence shown here is derived from an EMBL/GenBank/DDBJ whole genome shotgun (WGS) entry which is preliminary data.</text>
</comment>
<feature type="transmembrane region" description="Helical" evidence="11">
    <location>
        <begin position="158"/>
        <end position="179"/>
    </location>
</feature>
<keyword evidence="8" id="KW-0406">Ion transport</keyword>
<evidence type="ECO:0000256" key="4">
    <source>
        <dbReference type="ARBA" id="ARBA00022449"/>
    </source>
</evidence>
<feature type="transmembrane region" description="Helical" evidence="11">
    <location>
        <begin position="96"/>
        <end position="120"/>
    </location>
</feature>
<dbReference type="Proteomes" id="UP000633619">
    <property type="component" value="Unassembled WGS sequence"/>
</dbReference>
<keyword evidence="4" id="KW-0050">Antiport</keyword>
<feature type="transmembrane region" description="Helical" evidence="11">
    <location>
        <begin position="278"/>
        <end position="297"/>
    </location>
</feature>
<keyword evidence="3" id="KW-0813">Transport</keyword>
<comment type="similarity">
    <text evidence="2">Belongs to the monovalent cation:proton antiporter 2 (CPA2) transporter (TC 2.A.37) family.</text>
</comment>
<evidence type="ECO:0000256" key="5">
    <source>
        <dbReference type="ARBA" id="ARBA00022692"/>
    </source>
</evidence>
<evidence type="ECO:0000256" key="9">
    <source>
        <dbReference type="ARBA" id="ARBA00023136"/>
    </source>
</evidence>
<evidence type="ECO:0000313" key="14">
    <source>
        <dbReference type="Proteomes" id="UP000633619"/>
    </source>
</evidence>
<proteinExistence type="inferred from homology"/>
<keyword evidence="6 11" id="KW-1133">Transmembrane helix</keyword>
<keyword evidence="14" id="KW-1185">Reference proteome</keyword>
<sequence length="401" mass="42858">MLPDQFFDFSKLEQFRFLYELGIILLAVKILGHLSKKWGQPSVLGELLAGILLGPMVLDWIHMNAFIEEAAEIGVILLMFLAGLETNLKEFQKAAFASTLVAVIGVILPFLGGLAGGLWFDYRFATSIFIGTALVATSVSISVQTLRELGCLNSKAGNTILGAAVLDDILGIITLSIVVGFVGKNGNDNSSLPVLIVKIIVFFVFIWLSRKPLPKIFQWANRMMTTEVILTIGIIVALVYAFLAEMFGLAGIVGAYFAGLILSTSKFQDELFPKLETVSFSFFVPVFFVSIGLMTTIESVNASILIQILVFSVVAVLTKLVGGAIGAKLGGFPTTDSFAVGAGMVARGEVGLIIASIGLNNKLFSASLFPVIVAVILITTVVTPPLLKVFLPKPGKKSASS</sequence>
<feature type="transmembrane region" description="Helical" evidence="11">
    <location>
        <begin position="67"/>
        <end position="84"/>
    </location>
</feature>
<dbReference type="EMBL" id="JAECVW010000001">
    <property type="protein sequence ID" value="MBH8594120.1"/>
    <property type="molecule type" value="Genomic_DNA"/>
</dbReference>
<name>A0A8I1DDW9_THEIN</name>
<evidence type="ECO:0000259" key="12">
    <source>
        <dbReference type="Pfam" id="PF00999"/>
    </source>
</evidence>
<feature type="transmembrane region" description="Helical" evidence="11">
    <location>
        <begin position="43"/>
        <end position="61"/>
    </location>
</feature>
<feature type="transmembrane region" description="Helical" evidence="11">
    <location>
        <begin position="15"/>
        <end position="31"/>
    </location>
</feature>
<feature type="transmembrane region" description="Helical" evidence="11">
    <location>
        <begin position="304"/>
        <end position="326"/>
    </location>
</feature>
<dbReference type="RefSeq" id="WP_181730907.1">
    <property type="nucleotide sequence ID" value="NZ_JACEIR010000001.1"/>
</dbReference>
<reference evidence="13 14" key="1">
    <citation type="submission" date="2020-12" db="EMBL/GenBank/DDBJ databases">
        <title>WGS of Thermoactinomyces spp.</title>
        <authorList>
            <person name="Cheng K."/>
        </authorList>
    </citation>
    <scope>NUCLEOTIDE SEQUENCE [LARGE SCALE GENOMIC DNA]</scope>
    <source>
        <strain evidence="14">CICC 10671\DSM 43846</strain>
    </source>
</reference>
<dbReference type="PANTHER" id="PTHR43562:SF3">
    <property type="entry name" value="SODIUM ION_PROTON EXCHANGER (EUROFUNG)"/>
    <property type="match status" value="1"/>
</dbReference>
<feature type="domain" description="Cation/H+ exchanger transmembrane" evidence="12">
    <location>
        <begin position="25"/>
        <end position="389"/>
    </location>
</feature>
<accession>A0A8I1DDW9</accession>
<feature type="transmembrane region" description="Helical" evidence="11">
    <location>
        <begin position="191"/>
        <end position="208"/>
    </location>
</feature>
<dbReference type="GO" id="GO:1902600">
    <property type="term" value="P:proton transmembrane transport"/>
    <property type="evidence" value="ECO:0007669"/>
    <property type="project" value="InterPro"/>
</dbReference>
<gene>
    <name evidence="13" type="ORF">I8U20_02105</name>
</gene>
<evidence type="ECO:0000256" key="8">
    <source>
        <dbReference type="ARBA" id="ARBA00023065"/>
    </source>
</evidence>
<feature type="transmembrane region" description="Helical" evidence="11">
    <location>
        <begin position="366"/>
        <end position="387"/>
    </location>
</feature>
<dbReference type="Gene3D" id="1.20.1530.20">
    <property type="match status" value="1"/>
</dbReference>
<evidence type="ECO:0000256" key="3">
    <source>
        <dbReference type="ARBA" id="ARBA00022448"/>
    </source>
</evidence>
<evidence type="ECO:0000256" key="10">
    <source>
        <dbReference type="ARBA" id="ARBA00023201"/>
    </source>
</evidence>
<evidence type="ECO:0000313" key="13">
    <source>
        <dbReference type="EMBL" id="MBH8594120.1"/>
    </source>
</evidence>
<feature type="transmembrane region" description="Helical" evidence="11">
    <location>
        <begin position="126"/>
        <end position="146"/>
    </location>
</feature>
<dbReference type="GO" id="GO:0016020">
    <property type="term" value="C:membrane"/>
    <property type="evidence" value="ECO:0007669"/>
    <property type="project" value="UniProtKB-SubCell"/>
</dbReference>
<dbReference type="InterPro" id="IPR006153">
    <property type="entry name" value="Cation/H_exchanger_TM"/>
</dbReference>
<dbReference type="Pfam" id="PF00999">
    <property type="entry name" value="Na_H_Exchanger"/>
    <property type="match status" value="1"/>
</dbReference>
<keyword evidence="10" id="KW-0739">Sodium transport</keyword>
<comment type="subcellular location">
    <subcellularLocation>
        <location evidence="1">Membrane</location>
        <topology evidence="1">Multi-pass membrane protein</topology>
    </subcellularLocation>
</comment>
<keyword evidence="5 11" id="KW-0812">Transmembrane</keyword>
<dbReference type="GO" id="GO:0006814">
    <property type="term" value="P:sodium ion transport"/>
    <property type="evidence" value="ECO:0007669"/>
    <property type="project" value="UniProtKB-KW"/>
</dbReference>
<dbReference type="InterPro" id="IPR038770">
    <property type="entry name" value="Na+/solute_symporter_sf"/>
</dbReference>
<evidence type="ECO:0000256" key="6">
    <source>
        <dbReference type="ARBA" id="ARBA00022989"/>
    </source>
</evidence>
<evidence type="ECO:0000256" key="7">
    <source>
        <dbReference type="ARBA" id="ARBA00023053"/>
    </source>
</evidence>
<dbReference type="GO" id="GO:0015297">
    <property type="term" value="F:antiporter activity"/>
    <property type="evidence" value="ECO:0007669"/>
    <property type="project" value="UniProtKB-KW"/>
</dbReference>
<protein>
    <submittedName>
        <fullName evidence="13">Cation:proton antiporter</fullName>
    </submittedName>
</protein>
<keyword evidence="9 11" id="KW-0472">Membrane</keyword>
<feature type="transmembrane region" description="Helical" evidence="11">
    <location>
        <begin position="228"/>
        <end position="258"/>
    </location>
</feature>
<evidence type="ECO:0000256" key="2">
    <source>
        <dbReference type="ARBA" id="ARBA00005551"/>
    </source>
</evidence>
<feature type="transmembrane region" description="Helical" evidence="11">
    <location>
        <begin position="338"/>
        <end position="359"/>
    </location>
</feature>
<organism evidence="13 14">
    <name type="scientific">Thermoactinomyces intermedius</name>
    <dbReference type="NCBI Taxonomy" id="2024"/>
    <lineage>
        <taxon>Bacteria</taxon>
        <taxon>Bacillati</taxon>
        <taxon>Bacillota</taxon>
        <taxon>Bacilli</taxon>
        <taxon>Bacillales</taxon>
        <taxon>Thermoactinomycetaceae</taxon>
        <taxon>Thermoactinomyces</taxon>
    </lineage>
</organism>
<dbReference type="AlphaFoldDB" id="A0A8I1DDW9"/>
<evidence type="ECO:0000256" key="1">
    <source>
        <dbReference type="ARBA" id="ARBA00004141"/>
    </source>
</evidence>